<reference evidence="2 3" key="1">
    <citation type="submission" date="2021-03" db="EMBL/GenBank/DDBJ databases">
        <authorList>
            <person name="Kim M.K."/>
        </authorList>
    </citation>
    <scope>NUCLEOTIDE SEQUENCE [LARGE SCALE GENOMIC DNA]</scope>
    <source>
        <strain evidence="2 3">BT442</strain>
    </source>
</reference>
<keyword evidence="3" id="KW-1185">Reference proteome</keyword>
<dbReference type="Gene3D" id="2.30.30.350">
    <property type="entry name" value="mobile metagenome of vibrio cholerae. Integron cassette protein vch_cass4"/>
    <property type="match status" value="1"/>
</dbReference>
<name>A0ABS3Q8V3_9BACT</name>
<evidence type="ECO:0000313" key="2">
    <source>
        <dbReference type="EMBL" id="MBO2007637.1"/>
    </source>
</evidence>
<comment type="caution">
    <text evidence="2">The sequence shown here is derived from an EMBL/GenBank/DDBJ whole genome shotgun (WGS) entry which is preliminary data.</text>
</comment>
<dbReference type="Proteomes" id="UP000664369">
    <property type="component" value="Unassembled WGS sequence"/>
</dbReference>
<protein>
    <submittedName>
        <fullName evidence="2">DUF3601 domain-containing protein</fullName>
    </submittedName>
</protein>
<dbReference type="InterPro" id="IPR022020">
    <property type="entry name" value="DUF3601"/>
</dbReference>
<evidence type="ECO:0000313" key="3">
    <source>
        <dbReference type="Proteomes" id="UP000664369"/>
    </source>
</evidence>
<feature type="domain" description="DUF3601" evidence="1">
    <location>
        <begin position="7"/>
        <end position="79"/>
    </location>
</feature>
<evidence type="ECO:0000259" key="1">
    <source>
        <dbReference type="Pfam" id="PF12208"/>
    </source>
</evidence>
<sequence length="83" mass="9595">MPDIRQLVPGQCYRVVRAFTDHDGGQHPVGETWVFEDSKFVPYHDGLTLHVSVHGMPQIYRLQWLPEEQGALIEHFTDYVVTC</sequence>
<dbReference type="Pfam" id="PF12208">
    <property type="entry name" value="DUF3601"/>
    <property type="match status" value="1"/>
</dbReference>
<accession>A0ABS3Q8V3</accession>
<dbReference type="RefSeq" id="WP_208173173.1">
    <property type="nucleotide sequence ID" value="NZ_JAGETZ010000001.1"/>
</dbReference>
<organism evidence="2 3">
    <name type="scientific">Hymenobacter negativus</name>
    <dbReference type="NCBI Taxonomy" id="2795026"/>
    <lineage>
        <taxon>Bacteria</taxon>
        <taxon>Pseudomonadati</taxon>
        <taxon>Bacteroidota</taxon>
        <taxon>Cytophagia</taxon>
        <taxon>Cytophagales</taxon>
        <taxon>Hymenobacteraceae</taxon>
        <taxon>Hymenobacter</taxon>
    </lineage>
</organism>
<gene>
    <name evidence="2" type="ORF">J4E00_01145</name>
</gene>
<proteinExistence type="predicted"/>
<dbReference type="EMBL" id="JAGETZ010000001">
    <property type="protein sequence ID" value="MBO2007637.1"/>
    <property type="molecule type" value="Genomic_DNA"/>
</dbReference>